<dbReference type="InterPro" id="IPR011110">
    <property type="entry name" value="Reg_prop"/>
</dbReference>
<feature type="transmembrane region" description="Helical" evidence="2">
    <location>
        <begin position="794"/>
        <end position="812"/>
    </location>
</feature>
<dbReference type="Pfam" id="PF02518">
    <property type="entry name" value="HATPase_c"/>
    <property type="match status" value="1"/>
</dbReference>
<dbReference type="GO" id="GO:0016020">
    <property type="term" value="C:membrane"/>
    <property type="evidence" value="ECO:0007669"/>
    <property type="project" value="InterPro"/>
</dbReference>
<accession>A0AAJ5WUK2</accession>
<dbReference type="InterPro" id="IPR013783">
    <property type="entry name" value="Ig-like_fold"/>
</dbReference>
<dbReference type="PROSITE" id="PS50109">
    <property type="entry name" value="HIS_KIN"/>
    <property type="match status" value="1"/>
</dbReference>
<feature type="domain" description="Histidine kinase" evidence="3">
    <location>
        <begin position="832"/>
        <end position="1023"/>
    </location>
</feature>
<evidence type="ECO:0000256" key="2">
    <source>
        <dbReference type="SAM" id="Phobius"/>
    </source>
</evidence>
<gene>
    <name evidence="4" type="ORF">P0Y53_05145</name>
</gene>
<dbReference type="Pfam" id="PF07495">
    <property type="entry name" value="Y_Y_Y"/>
    <property type="match status" value="1"/>
</dbReference>
<dbReference type="Proteomes" id="UP001220610">
    <property type="component" value="Chromosome"/>
</dbReference>
<name>A0AAJ5WUK2_9BACT</name>
<dbReference type="AlphaFoldDB" id="A0AAJ5WUK2"/>
<dbReference type="SMART" id="SM00387">
    <property type="entry name" value="HATPase_c"/>
    <property type="match status" value="1"/>
</dbReference>
<keyword evidence="2" id="KW-1133">Transmembrane helix</keyword>
<dbReference type="CDD" id="cd16917">
    <property type="entry name" value="HATPase_UhpB-NarQ-NarX-like"/>
    <property type="match status" value="1"/>
</dbReference>
<evidence type="ECO:0000259" key="3">
    <source>
        <dbReference type="PROSITE" id="PS50109"/>
    </source>
</evidence>
<proteinExistence type="predicted"/>
<evidence type="ECO:0000313" key="5">
    <source>
        <dbReference type="Proteomes" id="UP001220610"/>
    </source>
</evidence>
<dbReference type="InterPro" id="IPR011123">
    <property type="entry name" value="Y_Y_Y"/>
</dbReference>
<dbReference type="EMBL" id="CP119311">
    <property type="protein sequence ID" value="WEK36882.1"/>
    <property type="molecule type" value="Genomic_DNA"/>
</dbReference>
<reference evidence="4" key="1">
    <citation type="submission" date="2023-03" db="EMBL/GenBank/DDBJ databases">
        <title>Andean soil-derived lignocellulolytic bacterial consortium as a source of novel taxa and putative plastic-active enzymes.</title>
        <authorList>
            <person name="Diaz-Garcia L."/>
            <person name="Chuvochina M."/>
            <person name="Feuerriegel G."/>
            <person name="Bunk B."/>
            <person name="Sproer C."/>
            <person name="Streit W.R."/>
            <person name="Rodriguez L.M."/>
            <person name="Overmann J."/>
            <person name="Jimenez D.J."/>
        </authorList>
    </citation>
    <scope>NUCLEOTIDE SEQUENCE</scope>
    <source>
        <strain evidence="4">MAG 7</strain>
    </source>
</reference>
<dbReference type="InterPro" id="IPR003594">
    <property type="entry name" value="HATPase_dom"/>
</dbReference>
<keyword evidence="1" id="KW-0597">Phosphoprotein</keyword>
<dbReference type="PANTHER" id="PTHR43547">
    <property type="entry name" value="TWO-COMPONENT HISTIDINE KINASE"/>
    <property type="match status" value="1"/>
</dbReference>
<dbReference type="GO" id="GO:0000155">
    <property type="term" value="F:phosphorelay sensor kinase activity"/>
    <property type="evidence" value="ECO:0007669"/>
    <property type="project" value="InterPro"/>
</dbReference>
<dbReference type="Pfam" id="PF07730">
    <property type="entry name" value="HisKA_3"/>
    <property type="match status" value="1"/>
</dbReference>
<dbReference type="PANTHER" id="PTHR43547:SF2">
    <property type="entry name" value="HYBRID SIGNAL TRANSDUCTION HISTIDINE KINASE C"/>
    <property type="match status" value="1"/>
</dbReference>
<dbReference type="Gene3D" id="3.30.565.10">
    <property type="entry name" value="Histidine kinase-like ATPase, C-terminal domain"/>
    <property type="match status" value="1"/>
</dbReference>
<keyword evidence="2" id="KW-0812">Transmembrane</keyword>
<dbReference type="SUPFAM" id="SSF63829">
    <property type="entry name" value="Calcium-dependent phosphotriesterase"/>
    <property type="match status" value="2"/>
</dbReference>
<dbReference type="Gene3D" id="2.60.40.10">
    <property type="entry name" value="Immunoglobulins"/>
    <property type="match status" value="1"/>
</dbReference>
<dbReference type="InterPro" id="IPR005467">
    <property type="entry name" value="His_kinase_dom"/>
</dbReference>
<evidence type="ECO:0000256" key="1">
    <source>
        <dbReference type="ARBA" id="ARBA00022553"/>
    </source>
</evidence>
<dbReference type="SUPFAM" id="SSF55874">
    <property type="entry name" value="ATPase domain of HSP90 chaperone/DNA topoisomerase II/histidine kinase"/>
    <property type="match status" value="1"/>
</dbReference>
<dbReference type="InterPro" id="IPR015943">
    <property type="entry name" value="WD40/YVTN_repeat-like_dom_sf"/>
</dbReference>
<dbReference type="GO" id="GO:0046983">
    <property type="term" value="F:protein dimerization activity"/>
    <property type="evidence" value="ECO:0007669"/>
    <property type="project" value="InterPro"/>
</dbReference>
<evidence type="ECO:0000313" key="4">
    <source>
        <dbReference type="EMBL" id="WEK36882.1"/>
    </source>
</evidence>
<keyword evidence="2" id="KW-0472">Membrane</keyword>
<sequence>MYRLLIYIIALLLLPGLQHAQPKRYVFTRLSVKDGLASDHVYSILQDKKGFMWFGTANGLQRFDGRKTVMFRSSMGTEKYLPPVGISQVFQDTCGQFWVRSGNEVGIFDPTSFRYKKPVIRITRDLSPRSDFILWQDRKGGVFLIITRYGILSYNPANNSFEQNEQRIRTPRNWNVTALAEDPRNGQYWMAADSGLAVFDPEHKTLSYHSQNPRQLPILQEKLFTRPITTLFIDSRHRFWIATWPAEEEYYHCYDLRTNQFLPDAAGMEQDDGNYAELRGFTEQSNGQLWAYGRMKLLEHDSALHRFHYIRDRHIEDFGMRYDFVHCFFEDREKNIWLGTDKGIYIFNPGRQLFNSVGLRHTMEAGPRKDLAVTSLLEIGGGKLLVGSWGLGPLLYDSQFVKIPNRILEGSGGDGNYTMVWDMELENRTGLVWIGCQMGRLILYDPVSQRTQFYKVPAAQGKTIRQVLQDKAGNIWLATQYGHVLRWDRSVDHGKNFLQGFKLIQQLNTIVYKMRLDREGYIWIATHNKGLYKIDPYSGALVSHYHSRKGEGQSLFSDVVSDFVPYNDSLVYIANNIIDVLNIRTGQVRHLTTDNGLPNATCRSLELDNDGNLWIGMLNGICRYNPRRHIFTLFGLRDGIIDAGFEENGSLKMDNGRMVFGNPHDFVYFDPATVYSSPSPLDVSITDFKLFNSYLPPDSIMKLDKVRLKYTQNSITIEFAALSFLQRDKTVYYYWMEGVDKDWIRADQGLFANYSLLPPGPYTFKLKCENADGLESRNITTLHIDIAPPFWQTWWFITLIGMAVAAVIYGIHRIRVNRLLDMEKVRTRIARDLHDDMGSTLSTINILSEMAKMKVTKDVEKTSEYLNKISDNSSRMMEAMDDIVWSINPMNDSMQRVTARMREFATGVLEARNIDVNFRVDDEIVDLKLDMEARRDIFLIFKEAVNNLAKYAQCRNATIDISVNRHTLLMKIQDDGIGFDVQSADSGNGLINMKKRAQSLNGQLKVDSVPGAGTRVVLEVPLT</sequence>
<dbReference type="InterPro" id="IPR011712">
    <property type="entry name" value="Sig_transdc_His_kin_sub3_dim/P"/>
</dbReference>
<dbReference type="Pfam" id="PF07494">
    <property type="entry name" value="Reg_prop"/>
    <property type="match status" value="2"/>
</dbReference>
<protein>
    <submittedName>
        <fullName evidence="4">Two-component regulator propeller domain-containing protein</fullName>
    </submittedName>
</protein>
<dbReference type="Gene3D" id="1.20.5.1930">
    <property type="match status" value="1"/>
</dbReference>
<dbReference type="InterPro" id="IPR036890">
    <property type="entry name" value="HATPase_C_sf"/>
</dbReference>
<organism evidence="4 5">
    <name type="scientific">Candidatus Pseudobacter hemicellulosilyticus</name>
    <dbReference type="NCBI Taxonomy" id="3121375"/>
    <lineage>
        <taxon>Bacteria</taxon>
        <taxon>Pseudomonadati</taxon>
        <taxon>Bacteroidota</taxon>
        <taxon>Chitinophagia</taxon>
        <taxon>Chitinophagales</taxon>
        <taxon>Chitinophagaceae</taxon>
        <taxon>Pseudobacter</taxon>
    </lineage>
</organism>
<dbReference type="Gene3D" id="2.130.10.10">
    <property type="entry name" value="YVTN repeat-like/Quinoprotein amine dehydrogenase"/>
    <property type="match status" value="3"/>
</dbReference>